<accession>A0A385SVL1</accession>
<gene>
    <name evidence="1" type="ORF">D4L85_27065</name>
</gene>
<dbReference type="AlphaFoldDB" id="A0A385SVL1"/>
<dbReference type="RefSeq" id="WP_119757241.1">
    <property type="nucleotide sequence ID" value="NZ_CP032382.1"/>
</dbReference>
<sequence>MTLTEFNNLYATRLKETKPKDWSSLPLEMRTHFLSNETALRNEFFEANESGLEQKNPCVESLLLLSTAPFREEDYERLQRLVLTAMDTLEKEHEQVNIPELVNFIWVILDDMLHNGTIYDKDVLVDRLKNLKASLVKLEAKFPGEFDVLDQKIGHFY</sequence>
<proteinExistence type="predicted"/>
<dbReference type="EMBL" id="CP032382">
    <property type="protein sequence ID" value="AYB34015.1"/>
    <property type="molecule type" value="Genomic_DNA"/>
</dbReference>
<evidence type="ECO:0000313" key="2">
    <source>
        <dbReference type="Proteomes" id="UP000266183"/>
    </source>
</evidence>
<organism evidence="1 2">
    <name type="scientific">Chryseolinea soli</name>
    <dbReference type="NCBI Taxonomy" id="2321403"/>
    <lineage>
        <taxon>Bacteria</taxon>
        <taxon>Pseudomonadati</taxon>
        <taxon>Bacteroidota</taxon>
        <taxon>Cytophagia</taxon>
        <taxon>Cytophagales</taxon>
        <taxon>Fulvivirgaceae</taxon>
        <taxon>Chryseolinea</taxon>
    </lineage>
</organism>
<name>A0A385SVL1_9BACT</name>
<dbReference type="KEGG" id="chk:D4L85_27065"/>
<reference evidence="2" key="1">
    <citation type="submission" date="2018-09" db="EMBL/GenBank/DDBJ databases">
        <title>Chryseolinea sp. KIS68-18 isolated from soil.</title>
        <authorList>
            <person name="Weon H.-Y."/>
            <person name="Kwon S.-W."/>
            <person name="Lee S.A."/>
        </authorList>
    </citation>
    <scope>NUCLEOTIDE SEQUENCE [LARGE SCALE GENOMIC DNA]</scope>
    <source>
        <strain evidence="2">KIS68-18</strain>
    </source>
</reference>
<protein>
    <submittedName>
        <fullName evidence="1">Uncharacterized protein</fullName>
    </submittedName>
</protein>
<dbReference type="Proteomes" id="UP000266183">
    <property type="component" value="Chromosome"/>
</dbReference>
<evidence type="ECO:0000313" key="1">
    <source>
        <dbReference type="EMBL" id="AYB34015.1"/>
    </source>
</evidence>
<keyword evidence="2" id="KW-1185">Reference proteome</keyword>